<dbReference type="Pfam" id="PF00665">
    <property type="entry name" value="rve"/>
    <property type="match status" value="1"/>
</dbReference>
<evidence type="ECO:0000313" key="3">
    <source>
        <dbReference type="Proteomes" id="UP000694843"/>
    </source>
</evidence>
<dbReference type="PANTHER" id="PTHR38681:SF1">
    <property type="entry name" value="RETROVIRUS-RELATED POL POLYPROTEIN FROM TRANSPOSON 412-LIKE PROTEIN"/>
    <property type="match status" value="1"/>
</dbReference>
<dbReference type="Proteomes" id="UP000694843">
    <property type="component" value="Unplaced"/>
</dbReference>
<dbReference type="OrthoDB" id="6378238at2759"/>
<dbReference type="GO" id="GO:0003676">
    <property type="term" value="F:nucleic acid binding"/>
    <property type="evidence" value="ECO:0007669"/>
    <property type="project" value="InterPro"/>
</dbReference>
<evidence type="ECO:0000259" key="2">
    <source>
        <dbReference type="PROSITE" id="PS50994"/>
    </source>
</evidence>
<dbReference type="InterPro" id="IPR012337">
    <property type="entry name" value="RNaseH-like_sf"/>
</dbReference>
<dbReference type="PROSITE" id="PS50994">
    <property type="entry name" value="INTEGRASE"/>
    <property type="match status" value="1"/>
</dbReference>
<name>A0A979FXP6_HYAAZ</name>
<evidence type="ECO:0000256" key="1">
    <source>
        <dbReference type="SAM" id="MobiDB-lite"/>
    </source>
</evidence>
<dbReference type="PANTHER" id="PTHR38681">
    <property type="entry name" value="RETROVIRUS-RELATED POL POLYPROTEIN FROM TRANSPOSON 412-LIKE PROTEIN-RELATED"/>
    <property type="match status" value="1"/>
</dbReference>
<dbReference type="OMA" id="MCHANAN"/>
<accession>A0A979FXP6</accession>
<proteinExistence type="predicted"/>
<feature type="domain" description="Integrase catalytic" evidence="2">
    <location>
        <begin position="1"/>
        <end position="156"/>
    </location>
</feature>
<evidence type="ECO:0000313" key="4">
    <source>
        <dbReference type="RefSeq" id="XP_047741292.1"/>
    </source>
</evidence>
<dbReference type="InterPro" id="IPR001584">
    <property type="entry name" value="Integrase_cat-core"/>
</dbReference>
<dbReference type="Gene3D" id="3.30.420.10">
    <property type="entry name" value="Ribonuclease H-like superfamily/Ribonuclease H"/>
    <property type="match status" value="1"/>
</dbReference>
<dbReference type="RefSeq" id="XP_047741292.1">
    <property type="nucleotide sequence ID" value="XM_047885336.1"/>
</dbReference>
<feature type="region of interest" description="Disordered" evidence="1">
    <location>
        <begin position="255"/>
        <end position="326"/>
    </location>
</feature>
<dbReference type="GO" id="GO:0015074">
    <property type="term" value="P:DNA integration"/>
    <property type="evidence" value="ECO:0007669"/>
    <property type="project" value="InterPro"/>
</dbReference>
<protein>
    <submittedName>
        <fullName evidence="4">Uncharacterized protein LOC125179454</fullName>
    </submittedName>
</protein>
<dbReference type="KEGG" id="hazt:125179454"/>
<dbReference type="SUPFAM" id="SSF53098">
    <property type="entry name" value="Ribonuclease H-like"/>
    <property type="match status" value="1"/>
</dbReference>
<dbReference type="InterPro" id="IPR036397">
    <property type="entry name" value="RNaseH_sf"/>
</dbReference>
<gene>
    <name evidence="4" type="primary">LOC125179454</name>
</gene>
<dbReference type="GeneID" id="125179454"/>
<dbReference type="AlphaFoldDB" id="A0A979FXP6"/>
<organism evidence="3 4">
    <name type="scientific">Hyalella azteca</name>
    <name type="common">Amphipod</name>
    <dbReference type="NCBI Taxonomy" id="294128"/>
    <lineage>
        <taxon>Eukaryota</taxon>
        <taxon>Metazoa</taxon>
        <taxon>Ecdysozoa</taxon>
        <taxon>Arthropoda</taxon>
        <taxon>Crustacea</taxon>
        <taxon>Multicrustacea</taxon>
        <taxon>Malacostraca</taxon>
        <taxon>Eumalacostraca</taxon>
        <taxon>Peracarida</taxon>
        <taxon>Amphipoda</taxon>
        <taxon>Senticaudata</taxon>
        <taxon>Talitrida</taxon>
        <taxon>Talitroidea</taxon>
        <taxon>Hyalellidae</taxon>
        <taxon>Hyalella</taxon>
    </lineage>
</organism>
<sequence>MVKVAGDPYFKPQRYLLTCIDRSTRWIEATPLPDITATTIASAFIETWISRFGVPLRVVTDRGAQFEAELFAELAKLVGFHRLRTTAYHPQANGMIERAHRTIKTAMMARKEAWLQALPIVLLGIRSLPNESGFSPFTAVTGANLLLPRPLITETNEDCSKETTTKLQELMRSIDFQSLSEGRSHTSTKSYIPKDLQTCTHVWLRIDRVRKPLEAPYTGPHLVVKRTPKYFIIKTGSLEQTVSIDRLKPAYCQAPQDSKLKQNPSVDLPKKTEQPSAYHPPVTDTASEPENPEQPAPGTTAADPPQRTTRSGRRVNFRPKADFIYY</sequence>
<reference evidence="4" key="1">
    <citation type="submission" date="2025-08" db="UniProtKB">
        <authorList>
            <consortium name="RefSeq"/>
        </authorList>
    </citation>
    <scope>IDENTIFICATION</scope>
    <source>
        <tissue evidence="4">Whole organism</tissue>
    </source>
</reference>
<keyword evidence="3" id="KW-1185">Reference proteome</keyword>